<keyword evidence="2" id="KW-1185">Reference proteome</keyword>
<protein>
    <submittedName>
        <fullName evidence="1">Uncharacterized protein</fullName>
    </submittedName>
</protein>
<dbReference type="Proteomes" id="UP000555546">
    <property type="component" value="Unassembled WGS sequence"/>
</dbReference>
<accession>A0A7W9AVA2</accession>
<dbReference type="RefSeq" id="WP_374828569.1">
    <property type="nucleotide sequence ID" value="NZ_JACIJG010000003.1"/>
</dbReference>
<comment type="caution">
    <text evidence="1">The sequence shown here is derived from an EMBL/GenBank/DDBJ whole genome shotgun (WGS) entry which is preliminary data.</text>
</comment>
<evidence type="ECO:0000313" key="1">
    <source>
        <dbReference type="EMBL" id="MBB5701253.1"/>
    </source>
</evidence>
<gene>
    <name evidence="1" type="ORF">FHS76_001102</name>
</gene>
<reference evidence="1 2" key="1">
    <citation type="submission" date="2020-08" db="EMBL/GenBank/DDBJ databases">
        <title>Genomic Encyclopedia of Type Strains, Phase IV (KMG-IV): sequencing the most valuable type-strain genomes for metagenomic binning, comparative biology and taxonomic classification.</title>
        <authorList>
            <person name="Goeker M."/>
        </authorList>
    </citation>
    <scope>NUCLEOTIDE SEQUENCE [LARGE SCALE GENOMIC DNA]</scope>
    <source>
        <strain evidence="1 2">DSM 26944</strain>
    </source>
</reference>
<sequence>MLDDPRFHRFAENVVGFSGYNGRGIAPGTVFGRRLAQLVLGAIGEDELPLPLTGIKTPTLRSMKELYYETGAQLAHFAGERI</sequence>
<evidence type="ECO:0000313" key="2">
    <source>
        <dbReference type="Proteomes" id="UP000555546"/>
    </source>
</evidence>
<proteinExistence type="predicted"/>
<dbReference type="AlphaFoldDB" id="A0A7W9AVA2"/>
<dbReference type="EMBL" id="JACIJG010000003">
    <property type="protein sequence ID" value="MBB5701253.1"/>
    <property type="molecule type" value="Genomic_DNA"/>
</dbReference>
<organism evidence="1 2">
    <name type="scientific">Brucella daejeonensis</name>
    <dbReference type="NCBI Taxonomy" id="659015"/>
    <lineage>
        <taxon>Bacteria</taxon>
        <taxon>Pseudomonadati</taxon>
        <taxon>Pseudomonadota</taxon>
        <taxon>Alphaproteobacteria</taxon>
        <taxon>Hyphomicrobiales</taxon>
        <taxon>Brucellaceae</taxon>
        <taxon>Brucella/Ochrobactrum group</taxon>
        <taxon>Brucella</taxon>
    </lineage>
</organism>
<name>A0A7W9AVA2_9HYPH</name>